<evidence type="ECO:0000256" key="1">
    <source>
        <dbReference type="ARBA" id="ARBA00004496"/>
    </source>
</evidence>
<feature type="binding site" evidence="12">
    <location>
        <position position="87"/>
    </location>
    <ligand>
        <name>Fe cation</name>
        <dbReference type="ChEBI" id="CHEBI:24875"/>
    </ligand>
</feature>
<dbReference type="InterPro" id="IPR043135">
    <property type="entry name" value="Fur_C"/>
</dbReference>
<dbReference type="FunFam" id="1.10.10.10:FF:000007">
    <property type="entry name" value="Ferric uptake regulation protein"/>
    <property type="match status" value="1"/>
</dbReference>
<dbReference type="SUPFAM" id="SSF46785">
    <property type="entry name" value="Winged helix' DNA-binding domain"/>
    <property type="match status" value="1"/>
</dbReference>
<feature type="binding site" evidence="12">
    <location>
        <position position="123"/>
    </location>
    <ligand>
        <name>Fe cation</name>
        <dbReference type="ChEBI" id="CHEBI:24875"/>
    </ligand>
</feature>
<organism evidence="14 15">
    <name type="scientific">Marinicella litoralis</name>
    <dbReference type="NCBI Taxonomy" id="644220"/>
    <lineage>
        <taxon>Bacteria</taxon>
        <taxon>Pseudomonadati</taxon>
        <taxon>Pseudomonadota</taxon>
        <taxon>Gammaproteobacteria</taxon>
        <taxon>Lysobacterales</taxon>
        <taxon>Marinicellaceae</taxon>
        <taxon>Marinicella</taxon>
    </lineage>
</organism>
<reference evidence="14 15" key="1">
    <citation type="submission" date="2019-03" db="EMBL/GenBank/DDBJ databases">
        <title>Genomic Encyclopedia of Type Strains, Phase IV (KMG-IV): sequencing the most valuable type-strain genomes for metagenomic binning, comparative biology and taxonomic classification.</title>
        <authorList>
            <person name="Goeker M."/>
        </authorList>
    </citation>
    <scope>NUCLEOTIDE SEQUENCE [LARGE SCALE GENOMIC DNA]</scope>
    <source>
        <strain evidence="14 15">DSM 25488</strain>
    </source>
</reference>
<evidence type="ECO:0000256" key="12">
    <source>
        <dbReference type="PIRSR" id="PIRSR602481-2"/>
    </source>
</evidence>
<dbReference type="GO" id="GO:0045892">
    <property type="term" value="P:negative regulation of DNA-templated transcription"/>
    <property type="evidence" value="ECO:0007669"/>
    <property type="project" value="TreeGrafter"/>
</dbReference>
<dbReference type="Gene3D" id="1.10.10.10">
    <property type="entry name" value="Winged helix-like DNA-binding domain superfamily/Winged helix DNA-binding domain"/>
    <property type="match status" value="1"/>
</dbReference>
<dbReference type="Proteomes" id="UP000295724">
    <property type="component" value="Unassembled WGS sequence"/>
</dbReference>
<dbReference type="CDD" id="cd07153">
    <property type="entry name" value="Fur_like"/>
    <property type="match status" value="1"/>
</dbReference>
<keyword evidence="12 13" id="KW-0408">Iron</keyword>
<evidence type="ECO:0000256" key="13">
    <source>
        <dbReference type="RuleBase" id="RU364037"/>
    </source>
</evidence>
<dbReference type="Pfam" id="PF01475">
    <property type="entry name" value="FUR"/>
    <property type="match status" value="1"/>
</dbReference>
<dbReference type="RefSeq" id="WP_099019586.1">
    <property type="nucleotide sequence ID" value="NZ_NIHB01000003.1"/>
</dbReference>
<name>A0A4R6XKI9_9GAMM</name>
<evidence type="ECO:0000313" key="14">
    <source>
        <dbReference type="EMBL" id="TDR18414.1"/>
    </source>
</evidence>
<keyword evidence="7 12" id="KW-0479">Metal-binding</keyword>
<evidence type="ECO:0000256" key="8">
    <source>
        <dbReference type="ARBA" id="ARBA00022833"/>
    </source>
</evidence>
<dbReference type="NCBIfam" id="NF006999">
    <property type="entry name" value="PRK09462.1"/>
    <property type="match status" value="1"/>
</dbReference>
<gene>
    <name evidence="13" type="primary">fur</name>
    <name evidence="14" type="ORF">C8D91_2334</name>
</gene>
<keyword evidence="11 13" id="KW-0804">Transcription</keyword>
<dbReference type="GO" id="GO:0008270">
    <property type="term" value="F:zinc ion binding"/>
    <property type="evidence" value="ECO:0007669"/>
    <property type="project" value="TreeGrafter"/>
</dbReference>
<accession>A0A4R6XKI9</accession>
<dbReference type="Gene3D" id="3.30.1490.190">
    <property type="match status" value="1"/>
</dbReference>
<comment type="subcellular location">
    <subcellularLocation>
        <location evidence="1 13">Cytoplasm</location>
    </subcellularLocation>
</comment>
<dbReference type="EMBL" id="SNZB01000005">
    <property type="protein sequence ID" value="TDR18414.1"/>
    <property type="molecule type" value="Genomic_DNA"/>
</dbReference>
<feature type="binding site" evidence="12">
    <location>
        <position position="85"/>
    </location>
    <ligand>
        <name>Fe cation</name>
        <dbReference type="ChEBI" id="CHEBI:24875"/>
    </ligand>
</feature>
<keyword evidence="9 13" id="KW-0805">Transcription regulation</keyword>
<dbReference type="GO" id="GO:0005829">
    <property type="term" value="C:cytosol"/>
    <property type="evidence" value="ECO:0007669"/>
    <property type="project" value="TreeGrafter"/>
</dbReference>
<comment type="subunit">
    <text evidence="3 13">Homodimer.</text>
</comment>
<feature type="binding site" evidence="12">
    <location>
        <position position="106"/>
    </location>
    <ligand>
        <name>Fe cation</name>
        <dbReference type="ChEBI" id="CHEBI:24875"/>
    </ligand>
</feature>
<dbReference type="InterPro" id="IPR002481">
    <property type="entry name" value="FUR"/>
</dbReference>
<evidence type="ECO:0000256" key="3">
    <source>
        <dbReference type="ARBA" id="ARBA00011738"/>
    </source>
</evidence>
<comment type="caution">
    <text evidence="14">The sequence shown here is derived from an EMBL/GenBank/DDBJ whole genome shotgun (WGS) entry which is preliminary data.</text>
</comment>
<comment type="similarity">
    <text evidence="2 13">Belongs to the Fur family.</text>
</comment>
<sequence>MGKKEIKDAGLKVTLPRLQILEFLTNNKGKHFAAEDLYDEMKSADHDIGLATIYRVLNQFETAGLVCKHQFENTQAVYELDTGEHHDHMVDVNTGKVIEFFDSELENLQVQIAENHGFELIDHKMVLYVKKK</sequence>
<dbReference type="PANTHER" id="PTHR33202">
    <property type="entry name" value="ZINC UPTAKE REGULATION PROTEIN"/>
    <property type="match status" value="1"/>
</dbReference>
<evidence type="ECO:0000256" key="6">
    <source>
        <dbReference type="ARBA" id="ARBA00022491"/>
    </source>
</evidence>
<evidence type="ECO:0000256" key="11">
    <source>
        <dbReference type="ARBA" id="ARBA00023163"/>
    </source>
</evidence>
<keyword evidence="10 13" id="KW-0238">DNA-binding</keyword>
<evidence type="ECO:0000256" key="7">
    <source>
        <dbReference type="ARBA" id="ARBA00022723"/>
    </source>
</evidence>
<dbReference type="AlphaFoldDB" id="A0A4R6XKI9"/>
<proteinExistence type="inferred from homology"/>
<evidence type="ECO:0000256" key="4">
    <source>
        <dbReference type="ARBA" id="ARBA00020910"/>
    </source>
</evidence>
<dbReference type="GO" id="GO:0000976">
    <property type="term" value="F:transcription cis-regulatory region binding"/>
    <property type="evidence" value="ECO:0007669"/>
    <property type="project" value="TreeGrafter"/>
</dbReference>
<dbReference type="InterPro" id="IPR036388">
    <property type="entry name" value="WH-like_DNA-bd_sf"/>
</dbReference>
<dbReference type="OrthoDB" id="8659436at2"/>
<dbReference type="GO" id="GO:1900705">
    <property type="term" value="P:negative regulation of siderophore biosynthetic process"/>
    <property type="evidence" value="ECO:0007669"/>
    <property type="project" value="TreeGrafter"/>
</dbReference>
<dbReference type="GO" id="GO:0003700">
    <property type="term" value="F:DNA-binding transcription factor activity"/>
    <property type="evidence" value="ECO:0007669"/>
    <property type="project" value="UniProtKB-UniRule"/>
</dbReference>
<keyword evidence="6 13" id="KW-0678">Repressor</keyword>
<keyword evidence="15" id="KW-1185">Reference proteome</keyword>
<dbReference type="PANTHER" id="PTHR33202:SF2">
    <property type="entry name" value="FERRIC UPTAKE REGULATION PROTEIN"/>
    <property type="match status" value="1"/>
</dbReference>
<evidence type="ECO:0000256" key="5">
    <source>
        <dbReference type="ARBA" id="ARBA00022490"/>
    </source>
</evidence>
<evidence type="ECO:0000256" key="10">
    <source>
        <dbReference type="ARBA" id="ARBA00023125"/>
    </source>
</evidence>
<evidence type="ECO:0000313" key="15">
    <source>
        <dbReference type="Proteomes" id="UP000295724"/>
    </source>
</evidence>
<evidence type="ECO:0000256" key="9">
    <source>
        <dbReference type="ARBA" id="ARBA00023015"/>
    </source>
</evidence>
<keyword evidence="5 13" id="KW-0963">Cytoplasm</keyword>
<keyword evidence="8 13" id="KW-0862">Zinc</keyword>
<evidence type="ECO:0000256" key="2">
    <source>
        <dbReference type="ARBA" id="ARBA00007957"/>
    </source>
</evidence>
<comment type="cofactor">
    <cofactor evidence="12">
        <name>Mn(2+)</name>
        <dbReference type="ChEBI" id="CHEBI:29035"/>
    </cofactor>
    <cofactor evidence="12">
        <name>Fe(2+)</name>
        <dbReference type="ChEBI" id="CHEBI:29033"/>
    </cofactor>
    <text evidence="12">Binds 1 Mn(2+) or Fe(2+) ion per subunit.</text>
</comment>
<protein>
    <recommendedName>
        <fullName evidence="4 13">Ferric uptake regulation protein</fullName>
    </recommendedName>
</protein>
<dbReference type="InterPro" id="IPR036390">
    <property type="entry name" value="WH_DNA-bd_sf"/>
</dbReference>